<dbReference type="InterPro" id="IPR026721">
    <property type="entry name" value="TMEM18"/>
</dbReference>
<evidence type="ECO:0000313" key="3">
    <source>
        <dbReference type="Proteomes" id="UP000183832"/>
    </source>
</evidence>
<evidence type="ECO:0000313" key="2">
    <source>
        <dbReference type="EMBL" id="CRK87792.1"/>
    </source>
</evidence>
<dbReference type="Pfam" id="PF14770">
    <property type="entry name" value="TMEM18"/>
    <property type="match status" value="1"/>
</dbReference>
<reference evidence="2 3" key="1">
    <citation type="submission" date="2015-04" db="EMBL/GenBank/DDBJ databases">
        <authorList>
            <person name="Syromyatnikov M.Y."/>
            <person name="Popov V.N."/>
        </authorList>
    </citation>
    <scope>NUCLEOTIDE SEQUENCE [LARGE SCALE GENOMIC DNA]</scope>
</reference>
<keyword evidence="1" id="KW-1133">Transmembrane helix</keyword>
<proteinExistence type="predicted"/>
<feature type="transmembrane region" description="Helical" evidence="1">
    <location>
        <begin position="84"/>
        <end position="107"/>
    </location>
</feature>
<dbReference type="AlphaFoldDB" id="A0A1J1HIB4"/>
<gene>
    <name evidence="2" type="ORF">CLUMA_CG001544</name>
</gene>
<dbReference type="OrthoDB" id="411535at2759"/>
<sequence length="143" mass="16891">MSEPGFIEVNEITDILSFVKSIDWRDSWLYWLCAFHIGITTLSFLSRHMVNFQIVLFLGLQFINEIAANNWYRFSKQQYFDSNGLFISIIFSSPILLNCLFLLARFLHQSFDLMTKIKTAQITAQIKRQNEARRELNCHEKDD</sequence>
<accession>A0A1J1HIB4</accession>
<protein>
    <submittedName>
        <fullName evidence="2">CLUMA_CG001544, isoform A</fullName>
    </submittedName>
</protein>
<dbReference type="EMBL" id="CVRI01000005">
    <property type="protein sequence ID" value="CRK87792.1"/>
    <property type="molecule type" value="Genomic_DNA"/>
</dbReference>
<keyword evidence="1" id="KW-0472">Membrane</keyword>
<feature type="transmembrane region" description="Helical" evidence="1">
    <location>
        <begin position="28"/>
        <end position="45"/>
    </location>
</feature>
<keyword evidence="1" id="KW-0812">Transmembrane</keyword>
<feature type="transmembrane region" description="Helical" evidence="1">
    <location>
        <begin position="52"/>
        <end position="72"/>
    </location>
</feature>
<evidence type="ECO:0000256" key="1">
    <source>
        <dbReference type="SAM" id="Phobius"/>
    </source>
</evidence>
<dbReference type="Proteomes" id="UP000183832">
    <property type="component" value="Unassembled WGS sequence"/>
</dbReference>
<organism evidence="2 3">
    <name type="scientific">Clunio marinus</name>
    <dbReference type="NCBI Taxonomy" id="568069"/>
    <lineage>
        <taxon>Eukaryota</taxon>
        <taxon>Metazoa</taxon>
        <taxon>Ecdysozoa</taxon>
        <taxon>Arthropoda</taxon>
        <taxon>Hexapoda</taxon>
        <taxon>Insecta</taxon>
        <taxon>Pterygota</taxon>
        <taxon>Neoptera</taxon>
        <taxon>Endopterygota</taxon>
        <taxon>Diptera</taxon>
        <taxon>Nematocera</taxon>
        <taxon>Chironomoidea</taxon>
        <taxon>Chironomidae</taxon>
        <taxon>Clunio</taxon>
    </lineage>
</organism>
<name>A0A1J1HIB4_9DIPT</name>
<keyword evidence="3" id="KW-1185">Reference proteome</keyword>